<dbReference type="Proteomes" id="UP001163321">
    <property type="component" value="Chromosome 8"/>
</dbReference>
<sequence>MNKRIAFILLALSSTNASLVASVGNTPKLTRSAMKDGLQPGMRNLRAHDGAKGDADEERMWNMLSKLISKTPQVHPAQATSDHLSPIHESLYAGGVSAERLRNVLVEDTFSIEHVDQAITEYKEFVRKKKAS</sequence>
<keyword evidence="2" id="KW-1185">Reference proteome</keyword>
<evidence type="ECO:0000313" key="2">
    <source>
        <dbReference type="Proteomes" id="UP001163321"/>
    </source>
</evidence>
<gene>
    <name evidence="1" type="ORF">PsorP6_016363</name>
</gene>
<evidence type="ECO:0000313" key="1">
    <source>
        <dbReference type="EMBL" id="KAI9907113.1"/>
    </source>
</evidence>
<protein>
    <submittedName>
        <fullName evidence="1">Uncharacterized protein</fullName>
    </submittedName>
</protein>
<name>A0ACC0VN09_9STRA</name>
<proteinExistence type="predicted"/>
<reference evidence="1 2" key="1">
    <citation type="journal article" date="2022" name="bioRxiv">
        <title>The genome of the oomycete Peronosclerospora sorghi, a cosmopolitan pathogen of maize and sorghum, is inflated with dispersed pseudogenes.</title>
        <authorList>
            <person name="Fletcher K."/>
            <person name="Martin F."/>
            <person name="Isakeit T."/>
            <person name="Cavanaugh K."/>
            <person name="Magill C."/>
            <person name="Michelmore R."/>
        </authorList>
    </citation>
    <scope>NUCLEOTIDE SEQUENCE [LARGE SCALE GENOMIC DNA]</scope>
    <source>
        <strain evidence="1">P6</strain>
    </source>
</reference>
<organism evidence="1 2">
    <name type="scientific">Peronosclerospora sorghi</name>
    <dbReference type="NCBI Taxonomy" id="230839"/>
    <lineage>
        <taxon>Eukaryota</taxon>
        <taxon>Sar</taxon>
        <taxon>Stramenopiles</taxon>
        <taxon>Oomycota</taxon>
        <taxon>Peronosporomycetes</taxon>
        <taxon>Peronosporales</taxon>
        <taxon>Peronosporaceae</taxon>
        <taxon>Peronosclerospora</taxon>
    </lineage>
</organism>
<comment type="caution">
    <text evidence="1">The sequence shown here is derived from an EMBL/GenBank/DDBJ whole genome shotgun (WGS) entry which is preliminary data.</text>
</comment>
<accession>A0ACC0VN09</accession>
<dbReference type="EMBL" id="CM047587">
    <property type="protein sequence ID" value="KAI9907113.1"/>
    <property type="molecule type" value="Genomic_DNA"/>
</dbReference>